<evidence type="ECO:0000313" key="2">
    <source>
        <dbReference type="EMBL" id="KNZ54591.1"/>
    </source>
</evidence>
<evidence type="ECO:0000313" key="3">
    <source>
        <dbReference type="Proteomes" id="UP000037035"/>
    </source>
</evidence>
<proteinExistence type="predicted"/>
<dbReference type="AlphaFoldDB" id="A0A0L6V1F4"/>
<comment type="caution">
    <text evidence="2">The sequence shown here is derived from an EMBL/GenBank/DDBJ whole genome shotgun (WGS) entry which is preliminary data.</text>
</comment>
<keyword evidence="3" id="KW-1185">Reference proteome</keyword>
<feature type="transmembrane region" description="Helical" evidence="1">
    <location>
        <begin position="257"/>
        <end position="275"/>
    </location>
</feature>
<reference evidence="2 3" key="1">
    <citation type="submission" date="2015-08" db="EMBL/GenBank/DDBJ databases">
        <title>Next Generation Sequencing and Analysis of the Genome of Puccinia sorghi L Schw, the Causal Agent of Maize Common Rust.</title>
        <authorList>
            <person name="Rochi L."/>
            <person name="Burguener G."/>
            <person name="Darino M."/>
            <person name="Turjanski A."/>
            <person name="Kreff E."/>
            <person name="Dieguez M.J."/>
            <person name="Sacco F."/>
        </authorList>
    </citation>
    <scope>NUCLEOTIDE SEQUENCE [LARGE SCALE GENOMIC DNA]</scope>
    <source>
        <strain evidence="2 3">RO10H11247</strain>
    </source>
</reference>
<dbReference type="EMBL" id="LAVV01007841">
    <property type="protein sequence ID" value="KNZ54591.1"/>
    <property type="molecule type" value="Genomic_DNA"/>
</dbReference>
<gene>
    <name evidence="2" type="ORF">VP01_2905g2</name>
</gene>
<keyword evidence="1" id="KW-1133">Transmembrane helix</keyword>
<accession>A0A0L6V1F4</accession>
<keyword evidence="1" id="KW-0472">Membrane</keyword>
<name>A0A0L6V1F4_9BASI</name>
<evidence type="ECO:0000256" key="1">
    <source>
        <dbReference type="SAM" id="Phobius"/>
    </source>
</evidence>
<feature type="transmembrane region" description="Helical" evidence="1">
    <location>
        <begin position="229"/>
        <end position="250"/>
    </location>
</feature>
<protein>
    <submittedName>
        <fullName evidence="2">Uncharacterized protein</fullName>
    </submittedName>
</protein>
<organism evidence="2 3">
    <name type="scientific">Puccinia sorghi</name>
    <dbReference type="NCBI Taxonomy" id="27349"/>
    <lineage>
        <taxon>Eukaryota</taxon>
        <taxon>Fungi</taxon>
        <taxon>Dikarya</taxon>
        <taxon>Basidiomycota</taxon>
        <taxon>Pucciniomycotina</taxon>
        <taxon>Pucciniomycetes</taxon>
        <taxon>Pucciniales</taxon>
        <taxon>Pucciniaceae</taxon>
        <taxon>Puccinia</taxon>
    </lineage>
</organism>
<keyword evidence="1" id="KW-0812">Transmembrane</keyword>
<dbReference type="VEuPathDB" id="FungiDB:VP01_2905g2"/>
<sequence>MGMTNLNLAKIATTSASDLTRPGDHFLFLLLPVDSTSTWKVQPLALSWPAVSERPEWPNNMFQRRTGDMCKRFFVAASKLLSVFQADMLLLFPDGAPCAQQLRSSQICSFETKFPFKLLHAWLKLRYHPNWNTQQINKLDMYASLYWFRCWLIGINVKEERDRLWSCSSSSSSALLLLWRVLESYDCEHSTSGLSSEDDLAQLILSCKFSFAFDHAELAIKQACHSGCFYFYLLISLFIFIFFSHCLSYSKLTFYQLYILGTAKIYFIIFPQPWIQYTSPGLYINCLSCDIKTSYCVEVSMAPLNDKLDGLIPSSQFYSSIRESSCEKKSCSYGNLTNINLWKEMILPMNFFLLKLYISKVSQKNWQAERDKPLNLLELNHEAQIFYRSKIYVSTKIFHHQSLINSPSSLKDKMENSLNELKFLMKICCKLMRKTMRNYTKTFIFYSTLSVMMYLHTEVPQDGTTIEILIQIQIQRSKLP</sequence>
<dbReference type="Proteomes" id="UP000037035">
    <property type="component" value="Unassembled WGS sequence"/>
</dbReference>